<keyword evidence="2" id="KW-0813">Transport</keyword>
<organism evidence="10 11">
    <name type="scientific">Micromonospora viridifaciens</name>
    <dbReference type="NCBI Taxonomy" id="1881"/>
    <lineage>
        <taxon>Bacteria</taxon>
        <taxon>Bacillati</taxon>
        <taxon>Actinomycetota</taxon>
        <taxon>Actinomycetes</taxon>
        <taxon>Micromonosporales</taxon>
        <taxon>Micromonosporaceae</taxon>
        <taxon>Micromonospora</taxon>
    </lineage>
</organism>
<feature type="transmembrane region" description="Helical" evidence="8">
    <location>
        <begin position="298"/>
        <end position="316"/>
    </location>
</feature>
<evidence type="ECO:0000256" key="4">
    <source>
        <dbReference type="ARBA" id="ARBA00022692"/>
    </source>
</evidence>
<gene>
    <name evidence="10" type="ORF">GA0074695_3419</name>
</gene>
<dbReference type="InterPro" id="IPR036259">
    <property type="entry name" value="MFS_trans_sf"/>
</dbReference>
<feature type="domain" description="Major facilitator superfamily (MFS) profile" evidence="9">
    <location>
        <begin position="21"/>
        <end position="410"/>
    </location>
</feature>
<evidence type="ECO:0000256" key="2">
    <source>
        <dbReference type="ARBA" id="ARBA00022448"/>
    </source>
</evidence>
<evidence type="ECO:0000313" key="11">
    <source>
        <dbReference type="Proteomes" id="UP000198242"/>
    </source>
</evidence>
<evidence type="ECO:0000256" key="8">
    <source>
        <dbReference type="SAM" id="Phobius"/>
    </source>
</evidence>
<evidence type="ECO:0000256" key="7">
    <source>
        <dbReference type="SAM" id="MobiDB-lite"/>
    </source>
</evidence>
<evidence type="ECO:0000256" key="3">
    <source>
        <dbReference type="ARBA" id="ARBA00022475"/>
    </source>
</evidence>
<keyword evidence="3" id="KW-1003">Cell membrane</keyword>
<dbReference type="Proteomes" id="UP000198242">
    <property type="component" value="Chromosome I"/>
</dbReference>
<dbReference type="SUPFAM" id="SSF103473">
    <property type="entry name" value="MFS general substrate transporter"/>
    <property type="match status" value="1"/>
</dbReference>
<feature type="transmembrane region" description="Helical" evidence="8">
    <location>
        <begin position="354"/>
        <end position="378"/>
    </location>
</feature>
<keyword evidence="4 8" id="KW-0812">Transmembrane</keyword>
<comment type="subcellular location">
    <subcellularLocation>
        <location evidence="1">Cell membrane</location>
        <topology evidence="1">Multi-pass membrane protein</topology>
    </subcellularLocation>
</comment>
<feature type="transmembrane region" description="Helical" evidence="8">
    <location>
        <begin position="27"/>
        <end position="49"/>
    </location>
</feature>
<proteinExistence type="predicted"/>
<feature type="transmembrane region" description="Helical" evidence="8">
    <location>
        <begin position="384"/>
        <end position="405"/>
    </location>
</feature>
<keyword evidence="6 8" id="KW-0472">Membrane</keyword>
<evidence type="ECO:0000256" key="5">
    <source>
        <dbReference type="ARBA" id="ARBA00022989"/>
    </source>
</evidence>
<dbReference type="Gene3D" id="1.20.1250.20">
    <property type="entry name" value="MFS general substrate transporter like domains"/>
    <property type="match status" value="1"/>
</dbReference>
<dbReference type="PANTHER" id="PTHR23513:SF11">
    <property type="entry name" value="STAPHYLOFERRIN A TRANSPORTER"/>
    <property type="match status" value="1"/>
</dbReference>
<dbReference type="PROSITE" id="PS50850">
    <property type="entry name" value="MFS"/>
    <property type="match status" value="1"/>
</dbReference>
<sequence length="544" mass="57718">MVTEAGAPAEVAVSAWAPLRTAVYRSLWLALLGANIGTWMQTVGAQWLLVHQPGASTLVALVQTASLLPVLLLALPAGALADTFDRRHLLISVQLFLVVVAAALTLLTAAGRMPPALLLTLTFAFGVGQALTLPAWAAVIPELVPREQLRAASALGSISVNMARAIGPAVAGVLIARVGVAPVFAFNAVAFLVFALVLARWRPGDARAVEVPERFTAALRAGGRYVRHSPTVRRLLRRALVFVIPASALWALLPLVASRRLGLDSSGYGVLLAALGIGAILGGLLLPWIRTRITANQFLLLAGALYGGTLFVVAAVRTVPVVLVALLPAGLAWVVVLANVNAEIQLFLPGWVRARGLAVYQVVQGGGQAVGAFIWGVVADVGGLVLAFVVAAVLMLVGAVTSQLWPLPDLRGLTRDPAVYRPPLALTLRPDPRVGPVLVVVTYRVRAEREAEFLAAMDHVRGSRQRSGAMRWGLFRSGETPHEFAEVFLVPSWDEHLRQHGGRLTEADQRAEDRARELADGAPEVRHLLPAGAGPALQDDREAP</sequence>
<feature type="transmembrane region" description="Helical" evidence="8">
    <location>
        <begin position="235"/>
        <end position="256"/>
    </location>
</feature>
<keyword evidence="11" id="KW-1185">Reference proteome</keyword>
<dbReference type="PANTHER" id="PTHR23513">
    <property type="entry name" value="INTEGRAL MEMBRANE EFFLUX PROTEIN-RELATED"/>
    <property type="match status" value="1"/>
</dbReference>
<reference evidence="11" key="1">
    <citation type="submission" date="2016-06" db="EMBL/GenBank/DDBJ databases">
        <authorList>
            <person name="Varghese N."/>
            <person name="Submissions Spin"/>
        </authorList>
    </citation>
    <scope>NUCLEOTIDE SEQUENCE [LARGE SCALE GENOMIC DNA]</scope>
    <source>
        <strain evidence="11">DSM 43909</strain>
    </source>
</reference>
<dbReference type="AlphaFoldDB" id="A0A1C4XMB8"/>
<dbReference type="EMBL" id="LT607411">
    <property type="protein sequence ID" value="SCF09301.1"/>
    <property type="molecule type" value="Genomic_DNA"/>
</dbReference>
<feature type="transmembrane region" description="Helical" evidence="8">
    <location>
        <begin position="55"/>
        <end position="77"/>
    </location>
</feature>
<dbReference type="GO" id="GO:0022857">
    <property type="term" value="F:transmembrane transporter activity"/>
    <property type="evidence" value="ECO:0007669"/>
    <property type="project" value="InterPro"/>
</dbReference>
<feature type="transmembrane region" description="Helical" evidence="8">
    <location>
        <begin position="268"/>
        <end position="286"/>
    </location>
</feature>
<dbReference type="InterPro" id="IPR020846">
    <property type="entry name" value="MFS_dom"/>
</dbReference>
<protein>
    <submittedName>
        <fullName evidence="10">Predicted arabinose efflux permease, MFS family</fullName>
    </submittedName>
</protein>
<dbReference type="InterPro" id="IPR010290">
    <property type="entry name" value="TM_effector"/>
</dbReference>
<dbReference type="CDD" id="cd06173">
    <property type="entry name" value="MFS_MefA_like"/>
    <property type="match status" value="1"/>
</dbReference>
<evidence type="ECO:0000256" key="1">
    <source>
        <dbReference type="ARBA" id="ARBA00004651"/>
    </source>
</evidence>
<dbReference type="RefSeq" id="WP_331715232.1">
    <property type="nucleotide sequence ID" value="NZ_LT607411.1"/>
</dbReference>
<feature type="transmembrane region" description="Helical" evidence="8">
    <location>
        <begin position="116"/>
        <end position="139"/>
    </location>
</feature>
<feature type="transmembrane region" description="Helical" evidence="8">
    <location>
        <begin position="89"/>
        <end position="110"/>
    </location>
</feature>
<feature type="region of interest" description="Disordered" evidence="7">
    <location>
        <begin position="503"/>
        <end position="544"/>
    </location>
</feature>
<evidence type="ECO:0000313" key="10">
    <source>
        <dbReference type="EMBL" id="SCF09301.1"/>
    </source>
</evidence>
<feature type="transmembrane region" description="Helical" evidence="8">
    <location>
        <begin position="322"/>
        <end position="342"/>
    </location>
</feature>
<feature type="transmembrane region" description="Helical" evidence="8">
    <location>
        <begin position="151"/>
        <end position="175"/>
    </location>
</feature>
<accession>A0A1C4XMB8</accession>
<feature type="compositionally biased region" description="Basic and acidic residues" evidence="7">
    <location>
        <begin position="503"/>
        <end position="527"/>
    </location>
</feature>
<evidence type="ECO:0000259" key="9">
    <source>
        <dbReference type="PROSITE" id="PS50850"/>
    </source>
</evidence>
<keyword evidence="5 8" id="KW-1133">Transmembrane helix</keyword>
<dbReference type="Pfam" id="PF05977">
    <property type="entry name" value="MFS_3"/>
    <property type="match status" value="1"/>
</dbReference>
<name>A0A1C4XMB8_MICVI</name>
<dbReference type="GO" id="GO:0005886">
    <property type="term" value="C:plasma membrane"/>
    <property type="evidence" value="ECO:0007669"/>
    <property type="project" value="UniProtKB-SubCell"/>
</dbReference>
<feature type="transmembrane region" description="Helical" evidence="8">
    <location>
        <begin position="181"/>
        <end position="199"/>
    </location>
</feature>
<evidence type="ECO:0000256" key="6">
    <source>
        <dbReference type="ARBA" id="ARBA00023136"/>
    </source>
</evidence>